<organism evidence="2 3">
    <name type="scientific">Pleurotus ostreatus (strain PC15)</name>
    <name type="common">Oyster mushroom</name>
    <dbReference type="NCBI Taxonomy" id="1137138"/>
    <lineage>
        <taxon>Eukaryota</taxon>
        <taxon>Fungi</taxon>
        <taxon>Dikarya</taxon>
        <taxon>Basidiomycota</taxon>
        <taxon>Agaricomycotina</taxon>
        <taxon>Agaricomycetes</taxon>
        <taxon>Agaricomycetidae</taxon>
        <taxon>Agaricales</taxon>
        <taxon>Pleurotineae</taxon>
        <taxon>Pleurotaceae</taxon>
        <taxon>Pleurotus</taxon>
    </lineage>
</organism>
<name>A0A067P0H1_PLEO1</name>
<dbReference type="EMBL" id="KL198007">
    <property type="protein sequence ID" value="KDQ29336.1"/>
    <property type="molecule type" value="Genomic_DNA"/>
</dbReference>
<dbReference type="HOGENOM" id="CLU_2198057_0_0_1"/>
<accession>A0A067P0H1</accession>
<dbReference type="Proteomes" id="UP000027073">
    <property type="component" value="Unassembled WGS sequence"/>
</dbReference>
<reference evidence="3" key="1">
    <citation type="journal article" date="2014" name="Proc. Natl. Acad. Sci. U.S.A.">
        <title>Extensive sampling of basidiomycete genomes demonstrates inadequacy of the white-rot/brown-rot paradigm for wood decay fungi.</title>
        <authorList>
            <person name="Riley R."/>
            <person name="Salamov A.A."/>
            <person name="Brown D.W."/>
            <person name="Nagy L.G."/>
            <person name="Floudas D."/>
            <person name="Held B.W."/>
            <person name="Levasseur A."/>
            <person name="Lombard V."/>
            <person name="Morin E."/>
            <person name="Otillar R."/>
            <person name="Lindquist E.A."/>
            <person name="Sun H."/>
            <person name="LaButti K.M."/>
            <person name="Schmutz J."/>
            <person name="Jabbour D."/>
            <person name="Luo H."/>
            <person name="Baker S.E."/>
            <person name="Pisabarro A.G."/>
            <person name="Walton J.D."/>
            <person name="Blanchette R.A."/>
            <person name="Henrissat B."/>
            <person name="Martin F."/>
            <person name="Cullen D."/>
            <person name="Hibbett D.S."/>
            <person name="Grigoriev I.V."/>
        </authorList>
    </citation>
    <scope>NUCLEOTIDE SEQUENCE [LARGE SCALE GENOMIC DNA]</scope>
    <source>
        <strain evidence="3">PC15</strain>
    </source>
</reference>
<gene>
    <name evidence="2" type="ORF">PLEOSDRAFT_167309</name>
</gene>
<evidence type="ECO:0000313" key="3">
    <source>
        <dbReference type="Proteomes" id="UP000027073"/>
    </source>
</evidence>
<protein>
    <submittedName>
        <fullName evidence="2">Uncharacterized protein</fullName>
    </submittedName>
</protein>
<feature type="compositionally biased region" description="Low complexity" evidence="1">
    <location>
        <begin position="27"/>
        <end position="42"/>
    </location>
</feature>
<dbReference type="AlphaFoldDB" id="A0A067P0H1"/>
<dbReference type="InParanoid" id="A0A067P0H1"/>
<feature type="compositionally biased region" description="Polar residues" evidence="1">
    <location>
        <begin position="43"/>
        <end position="62"/>
    </location>
</feature>
<proteinExistence type="predicted"/>
<feature type="compositionally biased region" description="Polar residues" evidence="1">
    <location>
        <begin position="74"/>
        <end position="92"/>
    </location>
</feature>
<feature type="region of interest" description="Disordered" evidence="1">
    <location>
        <begin position="24"/>
        <end position="96"/>
    </location>
</feature>
<evidence type="ECO:0000256" key="1">
    <source>
        <dbReference type="SAM" id="MobiDB-lite"/>
    </source>
</evidence>
<evidence type="ECO:0000313" key="2">
    <source>
        <dbReference type="EMBL" id="KDQ29336.1"/>
    </source>
</evidence>
<dbReference type="VEuPathDB" id="FungiDB:PLEOSDRAFT_167309"/>
<sequence>MALFKAAAFLPLTSPSPDALNLSTFQPSFHSPPTRSPSTTNPEFHSNVPNIDSESVTSSCSTMRPARSALPPFYSSNDNSTSQLNGHTWNSGGTVGVGGRMWTQRISI</sequence>